<sequence length="177" mass="20075">MMMIACKCLVEIVELSEIVDVSSHWSHVGITKLTACIYNGFQCLLVKGWKGSSWSFPRGKKSKDEEDYACAIREMRSERGGDLCLRIGVKQGGCSGMSYTMDFENRANVRPDDSTIEYQGFAIARWLYEKVVKLSEGFNGADMRNTCTEARMLALRAGRDYVVPNDFIKVCKFLFYI</sequence>
<proteinExistence type="predicted"/>
<dbReference type="AlphaFoldDB" id="A0A8S9NNE2"/>
<dbReference type="GO" id="GO:0051536">
    <property type="term" value="F:iron-sulfur cluster binding"/>
    <property type="evidence" value="ECO:0007669"/>
    <property type="project" value="InterPro"/>
</dbReference>
<reference evidence="2" key="1">
    <citation type="submission" date="2019-12" db="EMBL/GenBank/DDBJ databases">
        <title>Genome sequencing and annotation of Brassica cretica.</title>
        <authorList>
            <person name="Studholme D.J."/>
            <person name="Sarris P."/>
        </authorList>
    </citation>
    <scope>NUCLEOTIDE SEQUENCE</scope>
    <source>
        <strain evidence="2">PFS-109/04</strain>
        <tissue evidence="2">Leaf</tissue>
    </source>
</reference>
<dbReference type="PANTHER" id="PTHR47265:SF1">
    <property type="entry name" value="IRON-SULFUR ASSEMBLY PROTEIN ISCA, CHLOROPLASTIC"/>
    <property type="match status" value="1"/>
</dbReference>
<dbReference type="Gene3D" id="1.10.8.60">
    <property type="match status" value="1"/>
</dbReference>
<accession>A0A8S9NNE2</accession>
<dbReference type="InterPro" id="IPR031108">
    <property type="entry name" value="IscA_plant_cyanobact"/>
</dbReference>
<dbReference type="EMBL" id="QGKX02001521">
    <property type="protein sequence ID" value="KAF3506608.1"/>
    <property type="molecule type" value="Genomic_DNA"/>
</dbReference>
<dbReference type="GO" id="GO:0009570">
    <property type="term" value="C:chloroplast stroma"/>
    <property type="evidence" value="ECO:0007669"/>
    <property type="project" value="TreeGrafter"/>
</dbReference>
<dbReference type="InterPro" id="IPR035903">
    <property type="entry name" value="HesB-like_dom_sf"/>
</dbReference>
<dbReference type="PANTHER" id="PTHR47265">
    <property type="entry name" value="IRON-SULFUR ASSEMBLY PROTEIN ISCA, CHLOROPLASTIC"/>
    <property type="match status" value="1"/>
</dbReference>
<organism evidence="2 3">
    <name type="scientific">Brassica cretica</name>
    <name type="common">Mustard</name>
    <dbReference type="NCBI Taxonomy" id="69181"/>
    <lineage>
        <taxon>Eukaryota</taxon>
        <taxon>Viridiplantae</taxon>
        <taxon>Streptophyta</taxon>
        <taxon>Embryophyta</taxon>
        <taxon>Tracheophyta</taxon>
        <taxon>Spermatophyta</taxon>
        <taxon>Magnoliopsida</taxon>
        <taxon>eudicotyledons</taxon>
        <taxon>Gunneridae</taxon>
        <taxon>Pentapetalae</taxon>
        <taxon>rosids</taxon>
        <taxon>malvids</taxon>
        <taxon>Brassicales</taxon>
        <taxon>Brassicaceae</taxon>
        <taxon>Brassiceae</taxon>
        <taxon>Brassica</taxon>
    </lineage>
</organism>
<dbReference type="InterPro" id="IPR041569">
    <property type="entry name" value="AAA_lid_3"/>
</dbReference>
<dbReference type="GO" id="GO:0016226">
    <property type="term" value="P:iron-sulfur cluster assembly"/>
    <property type="evidence" value="ECO:0007669"/>
    <property type="project" value="InterPro"/>
</dbReference>
<evidence type="ECO:0000313" key="3">
    <source>
        <dbReference type="Proteomes" id="UP000712600"/>
    </source>
</evidence>
<dbReference type="Gene3D" id="3.90.79.10">
    <property type="entry name" value="Nucleoside Triphosphate Pyrophosphohydrolase"/>
    <property type="match status" value="1"/>
</dbReference>
<evidence type="ECO:0000313" key="2">
    <source>
        <dbReference type="EMBL" id="KAF3506608.1"/>
    </source>
</evidence>
<feature type="domain" description="AAA ATPase AAA+ lid" evidence="1">
    <location>
        <begin position="128"/>
        <end position="167"/>
    </location>
</feature>
<dbReference type="SUPFAM" id="SSF89360">
    <property type="entry name" value="HesB-like domain"/>
    <property type="match status" value="1"/>
</dbReference>
<evidence type="ECO:0000259" key="1">
    <source>
        <dbReference type="Pfam" id="PF17862"/>
    </source>
</evidence>
<name>A0A8S9NNE2_BRACR</name>
<dbReference type="Pfam" id="PF17862">
    <property type="entry name" value="AAA_lid_3"/>
    <property type="match status" value="1"/>
</dbReference>
<dbReference type="Proteomes" id="UP000712600">
    <property type="component" value="Unassembled WGS sequence"/>
</dbReference>
<protein>
    <recommendedName>
        <fullName evidence="1">AAA ATPase AAA+ lid domain-containing protein</fullName>
    </recommendedName>
</protein>
<dbReference type="GO" id="GO:0030674">
    <property type="term" value="F:protein-macromolecule adaptor activity"/>
    <property type="evidence" value="ECO:0007669"/>
    <property type="project" value="TreeGrafter"/>
</dbReference>
<dbReference type="InterPro" id="IPR015797">
    <property type="entry name" value="NUDIX_hydrolase-like_dom_sf"/>
</dbReference>
<dbReference type="SUPFAM" id="SSF55811">
    <property type="entry name" value="Nudix"/>
    <property type="match status" value="1"/>
</dbReference>
<gene>
    <name evidence="2" type="ORF">F2Q69_00002959</name>
</gene>
<comment type="caution">
    <text evidence="2">The sequence shown here is derived from an EMBL/GenBank/DDBJ whole genome shotgun (WGS) entry which is preliminary data.</text>
</comment>